<accession>K7RUG7</accession>
<dbReference type="PANTHER" id="PTHR37816">
    <property type="entry name" value="YALI0E33011P"/>
    <property type="match status" value="1"/>
</dbReference>
<dbReference type="HOGENOM" id="CLU_092618_1_1_11"/>
<protein>
    <submittedName>
        <fullName evidence="1">Adenylate kinase</fullName>
    </submittedName>
</protein>
<keyword evidence="1" id="KW-0418">Kinase</keyword>
<reference evidence="1 2" key="1">
    <citation type="journal article" date="2012" name="BMC Genomics">
        <title>The genome sequence of Propionibacterium acidipropionici provides insights into its biotechnological and industrial potential.</title>
        <authorList>
            <person name="Parizzi L.P."/>
            <person name="Grassi M.C."/>
            <person name="Llerena L.A."/>
            <person name="Carazzolle M.F."/>
            <person name="Queiroz V.L."/>
            <person name="Lunardi I."/>
            <person name="Zeidler A.F."/>
            <person name="Teixeira P.J."/>
            <person name="Mieczkowski P."/>
            <person name="Rincones J."/>
            <person name="Pereira G.A."/>
        </authorList>
    </citation>
    <scope>NUCLEOTIDE SEQUENCE [LARGE SCALE GENOMIC DNA]</scope>
    <source>
        <strain evidence="2">ATCC 4875 / DSM 20272 / JCM 6432 / NBRC 12425 / NCIMB 8070</strain>
    </source>
</reference>
<organism evidence="1 2">
    <name type="scientific">Acidipropionibacterium acidipropionici (strain ATCC 4875 / DSM 20272 / JCM 6432 / NBRC 12425 / NCIMB 8070 / 4)</name>
    <name type="common">Propionibacterium acidipropionici</name>
    <dbReference type="NCBI Taxonomy" id="1171373"/>
    <lineage>
        <taxon>Bacteria</taxon>
        <taxon>Bacillati</taxon>
        <taxon>Actinomycetota</taxon>
        <taxon>Actinomycetes</taxon>
        <taxon>Propionibacteriales</taxon>
        <taxon>Propionibacteriaceae</taxon>
        <taxon>Acidipropionibacterium</taxon>
    </lineage>
</organism>
<dbReference type="SUPFAM" id="SSF52540">
    <property type="entry name" value="P-loop containing nucleoside triphosphate hydrolases"/>
    <property type="match status" value="1"/>
</dbReference>
<dbReference type="PATRIC" id="fig|1171373.8.peg.2249"/>
<dbReference type="eggNOG" id="COG0563">
    <property type="taxonomic scope" value="Bacteria"/>
</dbReference>
<sequence>MVGMPTATASDLGRARRVLIHGATGSGKSTAAARIGRILDLPVHLADEEIGFLPASQAVWTNRPAEEMRRIAGSIAAEERWVLDSSYGAFRDQVLSRADVVIGLDYPRWLSLARLFRRTAGRIRDGRLVCNGNRETLREQLSRDSIIVWHFTSFARKRATMRAWAADPAGPPTILVSGPAELERLIAAIS</sequence>
<dbReference type="STRING" id="1171373.PACID_22720"/>
<proteinExistence type="predicted"/>
<keyword evidence="1" id="KW-0808">Transferase</keyword>
<name>K7RUG7_ACIA4</name>
<evidence type="ECO:0000313" key="1">
    <source>
        <dbReference type="EMBL" id="AFV90056.1"/>
    </source>
</evidence>
<dbReference type="Proteomes" id="UP000000214">
    <property type="component" value="Chromosome"/>
</dbReference>
<dbReference type="AlphaFoldDB" id="K7RUG7"/>
<evidence type="ECO:0000313" key="2">
    <source>
        <dbReference type="Proteomes" id="UP000000214"/>
    </source>
</evidence>
<gene>
    <name evidence="1" type="ordered locus">PACID_22720</name>
</gene>
<dbReference type="Gene3D" id="3.40.50.300">
    <property type="entry name" value="P-loop containing nucleotide triphosphate hydrolases"/>
    <property type="match status" value="1"/>
</dbReference>
<dbReference type="EMBL" id="CP003493">
    <property type="protein sequence ID" value="AFV90056.1"/>
    <property type="molecule type" value="Genomic_DNA"/>
</dbReference>
<dbReference type="KEGG" id="pbo:PACID_22720"/>
<dbReference type="InterPro" id="IPR027417">
    <property type="entry name" value="P-loop_NTPase"/>
</dbReference>
<dbReference type="PANTHER" id="PTHR37816:SF1">
    <property type="entry name" value="TOXIN"/>
    <property type="match status" value="1"/>
</dbReference>
<dbReference type="InterPro" id="IPR052922">
    <property type="entry name" value="Cytidylate_Kinase-2"/>
</dbReference>
<dbReference type="GO" id="GO:0016301">
    <property type="term" value="F:kinase activity"/>
    <property type="evidence" value="ECO:0007669"/>
    <property type="project" value="UniProtKB-KW"/>
</dbReference>